<dbReference type="AlphaFoldDB" id="A0A150PCA6"/>
<dbReference type="InterPro" id="IPR006626">
    <property type="entry name" value="PbH1"/>
</dbReference>
<comment type="caution">
    <text evidence="2">The sequence shown here is derived from an EMBL/GenBank/DDBJ whole genome shotgun (WGS) entry which is preliminary data.</text>
</comment>
<dbReference type="SMART" id="SM00710">
    <property type="entry name" value="PbH1"/>
    <property type="match status" value="10"/>
</dbReference>
<sequence>MAIPGDTDCHEIAPCGSDEYGSIPVEATTQFVNGAYAGTDSDGSRARPWRHVQQGIDHARSGAIVAVAAGRYAEDLLVQDRPVRLWGRCPALVEVVGSGTYSTLEISSHGSASGAEVHQLSITGPGGGILVIGSSDVIVDRVWVHDTGGRGIGVQSASTPTSIAVNASLVEATSGAGVFVGGSQATIESTVVRDTQPRRSDDSGVGVVLVQDPTTHERAAVTIRTSLLDRNHVGALVSGSDARIESTVVRGLRPATDGPVSAGVLVTEADVPTNGRASLLLRTSLLERNDMHGVVAFGSDATIETTVVRGTQPLTDGTFGRGVSIRDRGSLTLRASLLEQNHEAGVHVVGSDATIEATVVRATQPAREGGPGRGIDVDEHATTHEPATLRLRSSLLEQNHEVGVHVVGSDATIEATVVRATQPGGAGKRGSGVVVRDTPTAKERATLALRSSLLEQNHENGALIVGAQATIESTIVRGTQANGEGEAGRGVMVGLNEATNARGSLTLRTSLLEQNHEVGVGVLGSDATIEATVVRATQPPGAWTDGIGVVVEPMPDSGERGSLMLHTSLLEQNEGGGVVVISSDAAIEGTVVRATGLNRDGQFGRGIEIQEDPETHERATLSLRASAVEQNHESGVFVAGSDATIEATVVRGTQPTRDGDPGDGITVDSGGNPVTVAITSTTVESNTRAGVASFGAAVVLVSSTVRCNRLDLNGRASLDGHQPFTFAGSRDNVCGCDHPVSPCPVETATLSPPERYPAIPPAPEWATPSRDGGRAPRP</sequence>
<reference evidence="2 3" key="1">
    <citation type="submission" date="2014-02" db="EMBL/GenBank/DDBJ databases">
        <title>The small core and large imbalanced accessory genome model reveals a collaborative survival strategy of Sorangium cellulosum strains in nature.</title>
        <authorList>
            <person name="Han K."/>
            <person name="Peng R."/>
            <person name="Blom J."/>
            <person name="Li Y.-Z."/>
        </authorList>
    </citation>
    <scope>NUCLEOTIDE SEQUENCE [LARGE SCALE GENOMIC DNA]</scope>
    <source>
        <strain evidence="2 3">So0157-25</strain>
    </source>
</reference>
<dbReference type="EMBL" id="JELY01002189">
    <property type="protein sequence ID" value="KYF53313.1"/>
    <property type="molecule type" value="Genomic_DNA"/>
</dbReference>
<dbReference type="Gene3D" id="2.160.20.10">
    <property type="entry name" value="Single-stranded right-handed beta-helix, Pectin lyase-like"/>
    <property type="match status" value="1"/>
</dbReference>
<gene>
    <name evidence="2" type="ORF">BE08_35950</name>
</gene>
<feature type="compositionally biased region" description="Pro residues" evidence="1">
    <location>
        <begin position="754"/>
        <end position="763"/>
    </location>
</feature>
<evidence type="ECO:0000256" key="1">
    <source>
        <dbReference type="SAM" id="MobiDB-lite"/>
    </source>
</evidence>
<feature type="region of interest" description="Disordered" evidence="1">
    <location>
        <begin position="746"/>
        <end position="778"/>
    </location>
</feature>
<name>A0A150PCA6_SORCE</name>
<protein>
    <recommendedName>
        <fullName evidence="4">Right handed beta helix domain-containing protein</fullName>
    </recommendedName>
</protein>
<dbReference type="InterPro" id="IPR011050">
    <property type="entry name" value="Pectin_lyase_fold/virulence"/>
</dbReference>
<proteinExistence type="predicted"/>
<dbReference type="InterPro" id="IPR012334">
    <property type="entry name" value="Pectin_lyas_fold"/>
</dbReference>
<dbReference type="SUPFAM" id="SSF51126">
    <property type="entry name" value="Pectin lyase-like"/>
    <property type="match status" value="2"/>
</dbReference>
<accession>A0A150PCA6</accession>
<feature type="region of interest" description="Disordered" evidence="1">
    <location>
        <begin position="652"/>
        <end position="671"/>
    </location>
</feature>
<dbReference type="Proteomes" id="UP000075420">
    <property type="component" value="Unassembled WGS sequence"/>
</dbReference>
<evidence type="ECO:0000313" key="2">
    <source>
        <dbReference type="EMBL" id="KYF53313.1"/>
    </source>
</evidence>
<evidence type="ECO:0008006" key="4">
    <source>
        <dbReference type="Google" id="ProtNLM"/>
    </source>
</evidence>
<organism evidence="2 3">
    <name type="scientific">Sorangium cellulosum</name>
    <name type="common">Polyangium cellulosum</name>
    <dbReference type="NCBI Taxonomy" id="56"/>
    <lineage>
        <taxon>Bacteria</taxon>
        <taxon>Pseudomonadati</taxon>
        <taxon>Myxococcota</taxon>
        <taxon>Polyangia</taxon>
        <taxon>Polyangiales</taxon>
        <taxon>Polyangiaceae</taxon>
        <taxon>Sorangium</taxon>
    </lineage>
</organism>
<evidence type="ECO:0000313" key="3">
    <source>
        <dbReference type="Proteomes" id="UP000075420"/>
    </source>
</evidence>